<feature type="transmembrane region" description="Helical" evidence="2">
    <location>
        <begin position="6"/>
        <end position="24"/>
    </location>
</feature>
<feature type="transmembrane region" description="Helical" evidence="2">
    <location>
        <begin position="263"/>
        <end position="294"/>
    </location>
</feature>
<dbReference type="Proteomes" id="UP000237755">
    <property type="component" value="Unassembled WGS sequence"/>
</dbReference>
<sequence>MLIVFVCIALALCGLALMVAWRRLSLTPPDAVGLSASAGSRAVQPNPAESVPASAPVAVPPGSPLPSPAASVAPPAPPESAAPASANTPPAPAGPVQRVRAALRRYLWWATVVTVACFGTALLWSLPASRLVMRVLALTSPHAEGSHTEAEALVGTISVDGTLSLLIFGVLPNAFLSAVLFALIHRWLPRGWLGGLIFGLLLLVVAAPIDDPLRARNPDFAFLGPGWLAVLLFTVLVLGHGMLLAAVFGWYSRRLPLRPARPWLAYAPLLAAVVYLPIGVLLLIGAGATALGALIAPAVGRWWVSRSVALAGRIALALLTLLALPGFITAVITIIAR</sequence>
<reference evidence="3 4" key="1">
    <citation type="journal article" date="2008" name="Int. J. Syst. Evol. Microbiol.">
        <title>Leifsonia pindariensis sp. nov., isolated from the Pindari glacier of the Indian Himalayas, and emended description of the genus Leifsonia.</title>
        <authorList>
            <person name="Reddy G.S."/>
            <person name="Prabagaran S.R."/>
            <person name="Shivaji S."/>
        </authorList>
    </citation>
    <scope>NUCLEOTIDE SEQUENCE [LARGE SCALE GENOMIC DNA]</scope>
    <source>
        <strain evidence="3 4">PON 10</strain>
    </source>
</reference>
<gene>
    <name evidence="3" type="ORF">GY24_05195</name>
</gene>
<evidence type="ECO:0000313" key="4">
    <source>
        <dbReference type="Proteomes" id="UP000237755"/>
    </source>
</evidence>
<keyword evidence="2" id="KW-1133">Transmembrane helix</keyword>
<proteinExistence type="predicted"/>
<keyword evidence="2" id="KW-0472">Membrane</keyword>
<accession>A0ABX5AYX4</accession>
<evidence type="ECO:0000313" key="3">
    <source>
        <dbReference type="EMBL" id="PPL19584.1"/>
    </source>
</evidence>
<feature type="transmembrane region" description="Helical" evidence="2">
    <location>
        <begin position="191"/>
        <end position="209"/>
    </location>
</feature>
<name>A0ABX5AYX4_9MICO</name>
<protein>
    <recommendedName>
        <fullName evidence="5">Yip1 domain-containing protein</fullName>
    </recommendedName>
</protein>
<feature type="transmembrane region" description="Helical" evidence="2">
    <location>
        <begin position="163"/>
        <end position="184"/>
    </location>
</feature>
<keyword evidence="2" id="KW-0812">Transmembrane</keyword>
<evidence type="ECO:0008006" key="5">
    <source>
        <dbReference type="Google" id="ProtNLM"/>
    </source>
</evidence>
<keyword evidence="4" id="KW-1185">Reference proteome</keyword>
<evidence type="ECO:0000256" key="2">
    <source>
        <dbReference type="SAM" id="Phobius"/>
    </source>
</evidence>
<feature type="region of interest" description="Disordered" evidence="1">
    <location>
        <begin position="64"/>
        <end position="93"/>
    </location>
</feature>
<comment type="caution">
    <text evidence="3">The sequence shown here is derived from an EMBL/GenBank/DDBJ whole genome shotgun (WGS) entry which is preliminary data.</text>
</comment>
<dbReference type="RefSeq" id="WP_104474682.1">
    <property type="nucleotide sequence ID" value="NZ_MPZN01000011.1"/>
</dbReference>
<evidence type="ECO:0000256" key="1">
    <source>
        <dbReference type="SAM" id="MobiDB-lite"/>
    </source>
</evidence>
<feature type="transmembrane region" description="Helical" evidence="2">
    <location>
        <begin position="229"/>
        <end position="251"/>
    </location>
</feature>
<dbReference type="EMBL" id="MPZN01000011">
    <property type="protein sequence ID" value="PPL19584.1"/>
    <property type="molecule type" value="Genomic_DNA"/>
</dbReference>
<organism evidence="3 4">
    <name type="scientific">Microterricola pindariensis</name>
    <dbReference type="NCBI Taxonomy" id="478010"/>
    <lineage>
        <taxon>Bacteria</taxon>
        <taxon>Bacillati</taxon>
        <taxon>Actinomycetota</taxon>
        <taxon>Actinomycetes</taxon>
        <taxon>Micrococcales</taxon>
        <taxon>Microbacteriaceae</taxon>
        <taxon>Microterricola</taxon>
    </lineage>
</organism>
<feature type="transmembrane region" description="Helical" evidence="2">
    <location>
        <begin position="106"/>
        <end position="126"/>
    </location>
</feature>
<feature type="transmembrane region" description="Helical" evidence="2">
    <location>
        <begin position="314"/>
        <end position="336"/>
    </location>
</feature>